<evidence type="ECO:0000313" key="3">
    <source>
        <dbReference type="Proteomes" id="UP001178461"/>
    </source>
</evidence>
<dbReference type="GO" id="GO:0097228">
    <property type="term" value="C:sperm principal piece"/>
    <property type="evidence" value="ECO:0007669"/>
    <property type="project" value="TreeGrafter"/>
</dbReference>
<dbReference type="Proteomes" id="UP001178461">
    <property type="component" value="Chromosome 16"/>
</dbReference>
<sequence>MARVQQKEHSEFESLIPTMMAPDIDWLHCRASLCKVNLFSSEKLKSDKERKLVCFVDVSSLNAKERGQNSKPSTSESSDMEPIGGFDLEEKEIVIIKDENKNSANTEGAVCFFKQGRCEKGNVVNWLSCDLQKYAAGFQHALTPANFPQKSNPSDSAAETVSQDSSTSTFNCSGA</sequence>
<dbReference type="AlphaFoldDB" id="A0AA35LK46"/>
<evidence type="ECO:0000256" key="1">
    <source>
        <dbReference type="SAM" id="MobiDB-lite"/>
    </source>
</evidence>
<organism evidence="2 3">
    <name type="scientific">Podarcis lilfordi</name>
    <name type="common">Lilford's wall lizard</name>
    <dbReference type="NCBI Taxonomy" id="74358"/>
    <lineage>
        <taxon>Eukaryota</taxon>
        <taxon>Metazoa</taxon>
        <taxon>Chordata</taxon>
        <taxon>Craniata</taxon>
        <taxon>Vertebrata</taxon>
        <taxon>Euteleostomi</taxon>
        <taxon>Lepidosauria</taxon>
        <taxon>Squamata</taxon>
        <taxon>Bifurcata</taxon>
        <taxon>Unidentata</taxon>
        <taxon>Episquamata</taxon>
        <taxon>Laterata</taxon>
        <taxon>Lacertibaenia</taxon>
        <taxon>Lacertidae</taxon>
        <taxon>Podarcis</taxon>
    </lineage>
</organism>
<keyword evidence="3" id="KW-1185">Reference proteome</keyword>
<dbReference type="PANTHER" id="PTHR10226">
    <property type="entry name" value="A KINASE ANCHOR PROTEIN"/>
    <property type="match status" value="1"/>
</dbReference>
<name>A0AA35LK46_9SAUR</name>
<dbReference type="GO" id="GO:0008104">
    <property type="term" value="P:intracellular protein localization"/>
    <property type="evidence" value="ECO:0007669"/>
    <property type="project" value="TreeGrafter"/>
</dbReference>
<evidence type="ECO:0000313" key="2">
    <source>
        <dbReference type="EMBL" id="CAI5797659.1"/>
    </source>
</evidence>
<gene>
    <name evidence="2" type="ORF">PODLI_1B036610</name>
</gene>
<dbReference type="InterPro" id="IPR008382">
    <property type="entry name" value="SPHK1-interactor_AKAP_110"/>
</dbReference>
<dbReference type="EMBL" id="OX395143">
    <property type="protein sequence ID" value="CAI5797659.1"/>
    <property type="molecule type" value="Genomic_DNA"/>
</dbReference>
<accession>A0AA35LK46</accession>
<dbReference type="GO" id="GO:0051018">
    <property type="term" value="F:protein kinase A binding"/>
    <property type="evidence" value="ECO:0007669"/>
    <property type="project" value="TreeGrafter"/>
</dbReference>
<dbReference type="GO" id="GO:0005737">
    <property type="term" value="C:cytoplasm"/>
    <property type="evidence" value="ECO:0007669"/>
    <property type="project" value="TreeGrafter"/>
</dbReference>
<reference evidence="2" key="1">
    <citation type="submission" date="2022-12" db="EMBL/GenBank/DDBJ databases">
        <authorList>
            <person name="Alioto T."/>
            <person name="Alioto T."/>
            <person name="Gomez Garrido J."/>
        </authorList>
    </citation>
    <scope>NUCLEOTIDE SEQUENCE</scope>
</reference>
<dbReference type="PANTHER" id="PTHR10226:SF8">
    <property type="entry name" value="A-KINASE ANCHOR PROTEIN 4"/>
    <property type="match status" value="1"/>
</dbReference>
<dbReference type="GO" id="GO:0035686">
    <property type="term" value="C:sperm fibrous sheath"/>
    <property type="evidence" value="ECO:0007669"/>
    <property type="project" value="TreeGrafter"/>
</dbReference>
<feature type="region of interest" description="Disordered" evidence="1">
    <location>
        <begin position="148"/>
        <end position="175"/>
    </location>
</feature>
<proteinExistence type="predicted"/>
<protein>
    <submittedName>
        <fullName evidence="2">Uncharacterized protein</fullName>
    </submittedName>
</protein>